<gene>
    <name evidence="1" type="ORF">CS063_02350</name>
</gene>
<keyword evidence="2" id="KW-1185">Reference proteome</keyword>
<comment type="caution">
    <text evidence="1">The sequence shown here is derived from an EMBL/GenBank/DDBJ whole genome shotgun (WGS) entry which is preliminary data.</text>
</comment>
<dbReference type="EMBL" id="PEDL01000001">
    <property type="protein sequence ID" value="PHV72338.1"/>
    <property type="molecule type" value="Genomic_DNA"/>
</dbReference>
<accession>A0AC61DI05</accession>
<reference evidence="1" key="1">
    <citation type="submission" date="2017-10" db="EMBL/GenBank/DDBJ databases">
        <title>Genome sequence of cellulolytic Lachnospiraceae bacterium XHS1971 isolated from hotspring sediment.</title>
        <authorList>
            <person name="Vasudevan G."/>
            <person name="Joshi A.J."/>
            <person name="Hivarkar S."/>
            <person name="Lanjekar V.B."/>
            <person name="Dhakephalkar P.K."/>
            <person name="Dagar S."/>
        </authorList>
    </citation>
    <scope>NUCLEOTIDE SEQUENCE</scope>
    <source>
        <strain evidence="1">XHS1971</strain>
    </source>
</reference>
<sequence length="166" mass="18189">MKWKENGFSLLEIAVILALIGLLGIAALPNMQMIYKQQTNKLAKEMALDLTTQRAQCILSATTGEVLLTQSVIGGNYDCYQLSPANIDITGREVSQNEGGSSQMKIIMQTSTASLVAPTLMVKFDPEGKIRDTLDTEVLELTINISYNKAQTELKMNGLTGQFEIK</sequence>
<proteinExistence type="predicted"/>
<dbReference type="Proteomes" id="UP000224460">
    <property type="component" value="Unassembled WGS sequence"/>
</dbReference>
<evidence type="ECO:0000313" key="2">
    <source>
        <dbReference type="Proteomes" id="UP000224460"/>
    </source>
</evidence>
<protein>
    <submittedName>
        <fullName evidence="1">Uncharacterized protein</fullName>
    </submittedName>
</protein>
<name>A0AC61DI05_9FIRM</name>
<evidence type="ECO:0000313" key="1">
    <source>
        <dbReference type="EMBL" id="PHV72338.1"/>
    </source>
</evidence>
<organism evidence="1 2">
    <name type="scientific">Sporanaerobium hydrogeniformans</name>
    <dbReference type="NCBI Taxonomy" id="3072179"/>
    <lineage>
        <taxon>Bacteria</taxon>
        <taxon>Bacillati</taxon>
        <taxon>Bacillota</taxon>
        <taxon>Clostridia</taxon>
        <taxon>Lachnospirales</taxon>
        <taxon>Lachnospiraceae</taxon>
        <taxon>Sporanaerobium</taxon>
    </lineage>
</organism>